<dbReference type="PROSITE" id="PS51257">
    <property type="entry name" value="PROKAR_LIPOPROTEIN"/>
    <property type="match status" value="1"/>
</dbReference>
<dbReference type="PROSITE" id="PS51910">
    <property type="entry name" value="GH18_2"/>
    <property type="match status" value="1"/>
</dbReference>
<dbReference type="InterPro" id="IPR036573">
    <property type="entry name" value="CBM_sf_5/12"/>
</dbReference>
<keyword evidence="7 8" id="KW-0326">Glycosidase</keyword>
<dbReference type="GO" id="GO:0005576">
    <property type="term" value="C:extracellular region"/>
    <property type="evidence" value="ECO:0007669"/>
    <property type="project" value="InterPro"/>
</dbReference>
<organism evidence="11 12">
    <name type="scientific">Corallococcus exercitus</name>
    <dbReference type="NCBI Taxonomy" id="2316736"/>
    <lineage>
        <taxon>Bacteria</taxon>
        <taxon>Pseudomonadati</taxon>
        <taxon>Myxococcota</taxon>
        <taxon>Myxococcia</taxon>
        <taxon>Myxococcales</taxon>
        <taxon>Cystobacterineae</taxon>
        <taxon>Myxococcaceae</taxon>
        <taxon>Corallococcus</taxon>
    </lineage>
</organism>
<dbReference type="Proteomes" id="UP000528460">
    <property type="component" value="Unassembled WGS sequence"/>
</dbReference>
<name>A0A7Y4NC16_9BACT</name>
<feature type="domain" description="GH18" evidence="10">
    <location>
        <begin position="286"/>
        <end position="679"/>
    </location>
</feature>
<feature type="signal peptide" evidence="9">
    <location>
        <begin position="1"/>
        <end position="18"/>
    </location>
</feature>
<evidence type="ECO:0000256" key="7">
    <source>
        <dbReference type="ARBA" id="ARBA00023295"/>
    </source>
</evidence>
<keyword evidence="9" id="KW-0732">Signal</keyword>
<dbReference type="EMBL" id="JABFJW010000037">
    <property type="protein sequence ID" value="NOK08843.1"/>
    <property type="molecule type" value="Genomic_DNA"/>
</dbReference>
<dbReference type="Pfam" id="PF17957">
    <property type="entry name" value="Big_7"/>
    <property type="match status" value="2"/>
</dbReference>
<dbReference type="CDD" id="cd12214">
    <property type="entry name" value="ChiA1_BD"/>
    <property type="match status" value="1"/>
</dbReference>
<dbReference type="InterPro" id="IPR013783">
    <property type="entry name" value="Ig-like_fold"/>
</dbReference>
<dbReference type="AlphaFoldDB" id="A0A7Y4NC16"/>
<feature type="chain" id="PRO_5031046466" description="chitinase" evidence="9">
    <location>
        <begin position="19"/>
        <end position="679"/>
    </location>
</feature>
<dbReference type="GO" id="GO:0006032">
    <property type="term" value="P:chitin catabolic process"/>
    <property type="evidence" value="ECO:0007669"/>
    <property type="project" value="UniProtKB-KW"/>
</dbReference>
<dbReference type="InterPro" id="IPR050314">
    <property type="entry name" value="Glycosyl_Hydrlase_18"/>
</dbReference>
<comment type="similarity">
    <text evidence="2">Belongs to the glycosyl hydrolase 18 family. Chitinase class II subfamily.</text>
</comment>
<dbReference type="SMART" id="SM00636">
    <property type="entry name" value="Glyco_18"/>
    <property type="match status" value="1"/>
</dbReference>
<dbReference type="Gene3D" id="2.60.40.10">
    <property type="entry name" value="Immunoglobulins"/>
    <property type="match status" value="2"/>
</dbReference>
<evidence type="ECO:0000256" key="8">
    <source>
        <dbReference type="RuleBase" id="RU000489"/>
    </source>
</evidence>
<dbReference type="SUPFAM" id="SSF54556">
    <property type="entry name" value="Chitinase insertion domain"/>
    <property type="match status" value="1"/>
</dbReference>
<evidence type="ECO:0000256" key="9">
    <source>
        <dbReference type="SAM" id="SignalP"/>
    </source>
</evidence>
<dbReference type="PANTHER" id="PTHR11177:SF317">
    <property type="entry name" value="CHITINASE 12-RELATED"/>
    <property type="match status" value="1"/>
</dbReference>
<dbReference type="Gene3D" id="2.10.10.20">
    <property type="entry name" value="Carbohydrate-binding module superfamily 5/12"/>
    <property type="match status" value="1"/>
</dbReference>
<dbReference type="CDD" id="cd06548">
    <property type="entry name" value="GH18_chitinase"/>
    <property type="match status" value="1"/>
</dbReference>
<proteinExistence type="inferred from homology"/>
<keyword evidence="5" id="KW-0146">Chitin degradation</keyword>
<dbReference type="GO" id="GO:0008843">
    <property type="term" value="F:endochitinase activity"/>
    <property type="evidence" value="ECO:0007669"/>
    <property type="project" value="UniProtKB-EC"/>
</dbReference>
<protein>
    <recommendedName>
        <fullName evidence="3">chitinase</fullName>
        <ecNumber evidence="3">3.2.1.14</ecNumber>
    </recommendedName>
</protein>
<gene>
    <name evidence="11" type="ORF">HNS30_07330</name>
</gene>
<dbReference type="GO" id="GO:0030246">
    <property type="term" value="F:carbohydrate binding"/>
    <property type="evidence" value="ECO:0007669"/>
    <property type="project" value="InterPro"/>
</dbReference>
<dbReference type="InterPro" id="IPR001223">
    <property type="entry name" value="Glyco_hydro18_cat"/>
</dbReference>
<dbReference type="InterPro" id="IPR001579">
    <property type="entry name" value="Glyco_hydro_18_chit_AS"/>
</dbReference>
<accession>A0A7Y4NC16</accession>
<keyword evidence="5" id="KW-0624">Polysaccharide degradation</keyword>
<evidence type="ECO:0000256" key="4">
    <source>
        <dbReference type="ARBA" id="ARBA00022801"/>
    </source>
</evidence>
<dbReference type="InterPro" id="IPR029070">
    <property type="entry name" value="Chitinase_insertion_sf"/>
</dbReference>
<comment type="caution">
    <text evidence="11">The sequence shown here is derived from an EMBL/GenBank/DDBJ whole genome shotgun (WGS) entry which is preliminary data.</text>
</comment>
<dbReference type="EC" id="3.2.1.14" evidence="3"/>
<dbReference type="InterPro" id="IPR011583">
    <property type="entry name" value="Chitinase_II/V-like_cat"/>
</dbReference>
<dbReference type="GO" id="GO:0008061">
    <property type="term" value="F:chitin binding"/>
    <property type="evidence" value="ECO:0007669"/>
    <property type="project" value="InterPro"/>
</dbReference>
<dbReference type="Pfam" id="PF02839">
    <property type="entry name" value="CBM_5_12"/>
    <property type="match status" value="1"/>
</dbReference>
<dbReference type="Gene3D" id="3.10.50.10">
    <property type="match status" value="1"/>
</dbReference>
<dbReference type="InterPro" id="IPR003610">
    <property type="entry name" value="CBM5/12"/>
</dbReference>
<evidence type="ECO:0000256" key="3">
    <source>
        <dbReference type="ARBA" id="ARBA00012729"/>
    </source>
</evidence>
<keyword evidence="6" id="KW-0119">Carbohydrate metabolism</keyword>
<dbReference type="PANTHER" id="PTHR11177">
    <property type="entry name" value="CHITINASE"/>
    <property type="match status" value="1"/>
</dbReference>
<evidence type="ECO:0000256" key="5">
    <source>
        <dbReference type="ARBA" id="ARBA00023024"/>
    </source>
</evidence>
<dbReference type="InterPro" id="IPR017853">
    <property type="entry name" value="GH"/>
</dbReference>
<dbReference type="Pfam" id="PF00704">
    <property type="entry name" value="Glyco_hydro_18"/>
    <property type="match status" value="1"/>
</dbReference>
<evidence type="ECO:0000259" key="10">
    <source>
        <dbReference type="PROSITE" id="PS51910"/>
    </source>
</evidence>
<dbReference type="Gene3D" id="3.20.20.80">
    <property type="entry name" value="Glycosidases"/>
    <property type="match status" value="1"/>
</dbReference>
<dbReference type="SUPFAM" id="SSF51055">
    <property type="entry name" value="Carbohydrate binding domain"/>
    <property type="match status" value="1"/>
</dbReference>
<keyword evidence="4 8" id="KW-0378">Hydrolase</keyword>
<evidence type="ECO:0000256" key="6">
    <source>
        <dbReference type="ARBA" id="ARBA00023277"/>
    </source>
</evidence>
<evidence type="ECO:0000256" key="2">
    <source>
        <dbReference type="ARBA" id="ARBA00009121"/>
    </source>
</evidence>
<dbReference type="RefSeq" id="WP_171413066.1">
    <property type="nucleotide sequence ID" value="NZ_JABFJW010000037.1"/>
</dbReference>
<dbReference type="SUPFAM" id="SSF51445">
    <property type="entry name" value="(Trans)glycosidases"/>
    <property type="match status" value="1"/>
</dbReference>
<evidence type="ECO:0000313" key="11">
    <source>
        <dbReference type="EMBL" id="NOK08843.1"/>
    </source>
</evidence>
<dbReference type="PROSITE" id="PS01095">
    <property type="entry name" value="GH18_1"/>
    <property type="match status" value="1"/>
</dbReference>
<reference evidence="11 12" key="1">
    <citation type="submission" date="2020-05" db="EMBL/GenBank/DDBJ databases">
        <authorList>
            <person name="Whitworth D."/>
        </authorList>
    </citation>
    <scope>NUCLEOTIDE SEQUENCE [LARGE SCALE GENOMIC DNA]</scope>
    <source>
        <strain evidence="11 12">CA046A</strain>
    </source>
</reference>
<evidence type="ECO:0000256" key="1">
    <source>
        <dbReference type="ARBA" id="ARBA00000822"/>
    </source>
</evidence>
<dbReference type="GO" id="GO:0005975">
    <property type="term" value="P:carbohydrate metabolic process"/>
    <property type="evidence" value="ECO:0007669"/>
    <property type="project" value="InterPro"/>
</dbReference>
<evidence type="ECO:0000313" key="12">
    <source>
        <dbReference type="Proteomes" id="UP000528460"/>
    </source>
</evidence>
<dbReference type="SMART" id="SM00495">
    <property type="entry name" value="ChtBD3"/>
    <property type="match status" value="1"/>
</dbReference>
<comment type="catalytic activity">
    <reaction evidence="1">
        <text>Random endo-hydrolysis of N-acetyl-beta-D-glucosaminide (1-&gt;4)-beta-linkages in chitin and chitodextrins.</text>
        <dbReference type="EC" id="3.2.1.14"/>
    </reaction>
</comment>
<sequence length="679" mass="71258">MRRSKWIVGLVASALTVAGCGQESFAPGAEGPGSVMKAPLEAAWAVGVAYSVGTRVTYEGRLYECRQAHTSQADWTPVAVAALWLDLGPVTGGGDTTAPVVSASSSKTSVTAAGSITISGSATDDTGVTKLEILENGNLVATASSYTRSFSGSGQNGTYTYTVKAYDAAGNVGTKTVTVTVAIPSSGDVTAPVVTASASASRLTAAGSFTVSASATDNVGVTKVEILENGTLVATASSFTRAISTSAQNGTYTYTVNAYDAAGNVGSKTVSVVVELPVTPPPPGGKRIVGYFTAWGIYGRNYQVSNVPASKLTHINYAFSNISPDGKCILGDPFADIDKGFGYPGEWDPGALRGNFRAFKELKKTNPNLKLLISIGGWSWSKYFSQVAATAASRTAFVKSCVDLYVKGQFPGVTPANGVGVFDGIDVDWEYPTGGGLPDNISSPADKVNYTLLMQEFRTQLAAVTAQTGQSYLLTIASGASPDLLANKQETVKLAGILDWINVMSYDYHGAFESTVNFHSALNRVTGDPGANDGFYTDGSISRMLQLGVPASKIVLGVPFYGRGWGNVPNVNNGLFQSGVPTQGTWDDGQSGLTGVFDYKDLKARFEKAGSGYSKFFHPESKQAYVYSPTTKVWVAYDDPQSLDAKSDYILARGLGGAMFWELSGDDGSLVNALYNKLH</sequence>